<keyword evidence="13 15" id="KW-0141">cGMP biosynthesis</keyword>
<dbReference type="CDD" id="cd07302">
    <property type="entry name" value="CHD"/>
    <property type="match status" value="1"/>
</dbReference>
<dbReference type="CDD" id="cd14042">
    <property type="entry name" value="PK_GC-A_B"/>
    <property type="match status" value="1"/>
</dbReference>
<dbReference type="PROSITE" id="PS50011">
    <property type="entry name" value="PROTEIN_KINASE_DOM"/>
    <property type="match status" value="1"/>
</dbReference>
<keyword evidence="12 14" id="KW-0456">Lyase</keyword>
<dbReference type="InterPro" id="IPR050401">
    <property type="entry name" value="Cyclic_nucleotide_synthase"/>
</dbReference>
<comment type="subcellular location">
    <subcellularLocation>
        <location evidence="2">Cell membrane</location>
        <topology evidence="2">Single-pass type I membrane protein</topology>
    </subcellularLocation>
</comment>
<feature type="region of interest" description="Disordered" evidence="17">
    <location>
        <begin position="1107"/>
        <end position="1129"/>
    </location>
</feature>
<evidence type="ECO:0000256" key="13">
    <source>
        <dbReference type="ARBA" id="ARBA00023293"/>
    </source>
</evidence>
<dbReference type="GO" id="GO:0004672">
    <property type="term" value="F:protein kinase activity"/>
    <property type="evidence" value="ECO:0007669"/>
    <property type="project" value="InterPro"/>
</dbReference>
<keyword evidence="21" id="KW-1185">Reference proteome</keyword>
<evidence type="ECO:0000256" key="9">
    <source>
        <dbReference type="ARBA" id="ARBA00023136"/>
    </source>
</evidence>
<keyword evidence="5" id="KW-0732">Signal</keyword>
<dbReference type="OrthoDB" id="1890790at2759"/>
<organism evidence="20 21">
    <name type="scientific">Ooceraea biroi</name>
    <name type="common">Clonal raider ant</name>
    <name type="synonym">Cerapachys biroi</name>
    <dbReference type="NCBI Taxonomy" id="2015173"/>
    <lineage>
        <taxon>Eukaryota</taxon>
        <taxon>Metazoa</taxon>
        <taxon>Ecdysozoa</taxon>
        <taxon>Arthropoda</taxon>
        <taxon>Hexapoda</taxon>
        <taxon>Insecta</taxon>
        <taxon>Pterygota</taxon>
        <taxon>Neoptera</taxon>
        <taxon>Endopterygota</taxon>
        <taxon>Hymenoptera</taxon>
        <taxon>Apocrita</taxon>
        <taxon>Aculeata</taxon>
        <taxon>Formicoidea</taxon>
        <taxon>Formicidae</taxon>
        <taxon>Dorylinae</taxon>
        <taxon>Ooceraea</taxon>
    </lineage>
</organism>
<feature type="domain" description="Protein kinase" evidence="18">
    <location>
        <begin position="576"/>
        <end position="850"/>
    </location>
</feature>
<accession>A0A026WK12</accession>
<dbReference type="CDD" id="cd06370">
    <property type="entry name" value="PBP1_SAP_GC-like"/>
    <property type="match status" value="1"/>
</dbReference>
<dbReference type="InterPro" id="IPR001054">
    <property type="entry name" value="A/G_cyclase"/>
</dbReference>
<dbReference type="SMART" id="SM00044">
    <property type="entry name" value="CYCc"/>
    <property type="match status" value="1"/>
</dbReference>
<sequence length="1313" mass="148670">MHWQYFLREGFAQLGMLLANVERTCLLLTAIHVFLLDDKGVDAETFTLGYITGSKRRPNDLEYQRPGLQISGAIILAVEEATLEIQVNAGELGRRGHNLDFLVAETFGEEETSILMTADLWKKNISAYIGPQETCIHEGRMAAAFNIPMISYFCTHQETSDKNEFPTFARTRPPDMQISKSVTSVLIAFNFTKVTFMYMNSTMFEFNKMSTVATTILASFAAAGIAVNYIRSWSEPYYATHMENPFHEHVRETYRETRIYVILGRYYEHMGLLMALDEMNLLEKGNYWVVGVDIEQYDEARPDKYLRGLWQHETNPSIVNAYRSYFSIVASAPINLMNFTRLVNKYRQKPPFNFTNPLANIGGLVQIVPETAYLYDAVHLYERSLLRALDENRDPRNGREMISALYGVHYRSAMGFMVSINENGDAEGNYTVIALDNHPVRGYGLYPIAHFIGKEEGTNLPKLRLTRDISWVGDGPPVAEPYCGYHGEKCNSHTGEIVGGIAGALAFIITSIVLILYRNWKYEQELDSLLWKVNYKDIEIKEKKERDETAGANEAPAKCNSKQPTTQPIVRTSQVSLSSNPDADFRYSMIYTQIGVYKGRIFAVKKVRKKSIDITREMKKELKILRDLRHDNLNAFIGACTDPPNICIVMEYCARGSLKDILENEDIKLDNMFIASLVGDIIRGMIYLHESVIKYHGSLSTSNCLVDSRWVVKLADFGLHEFKRNAECDPCDVIKKYHGLLYKAPELLRTTRVGEPTVRDFQRGDVYSFAIVLYELQGRHGPFGITQLSAAEILKRIIARDHGTPPFRPPLDQLENTFDFIRDCLLECWAENSELRPDFKIIRNKLRPLRKGMKANIFDNMMAMMEKYANNLEALVDERTDQLTEEKKKTDALLYEMLPRYVAEQLKKGHKVEAESFDCVTIYFSDIVGFTSMSAESTPLQVVDFLNDLYTCFDSTIEIYDVYKVETIGDAYMVVSGLPIRNGIQHAGEIASMSLCLLDAIKQFTIRHRPLDKLQLRIGIHSGPVCAGVVGLKMPRYCLFGDTVNTASRMESTGSPLKIHCSSETKQLLDQLGGFSLVERGLISMKGKGERLTYWLIDEDPLLRSKRSMERASKRDGTKKSITTDPLVPRSSLKNKSLVRSTFTRCSSESPKRLRFASSDQLDQKAARVNNQLESIVDSSPCKTKVSCAMRSSCMENWRSSSNSCPCVEKLCDQEAQPELTEYELPSDTKNVPLLQTSVIFSNESSCLPRVGSKGFRFGTPGILQITCRSAPNSPRHSTTVLNAQKRAAQSNEEIDGWDAMTPLIYYPGGRLD</sequence>
<evidence type="ECO:0000256" key="4">
    <source>
        <dbReference type="ARBA" id="ARBA00022692"/>
    </source>
</evidence>
<evidence type="ECO:0000256" key="14">
    <source>
        <dbReference type="RuleBase" id="RU000405"/>
    </source>
</evidence>
<dbReference type="GO" id="GO:0035556">
    <property type="term" value="P:intracellular signal transduction"/>
    <property type="evidence" value="ECO:0007669"/>
    <property type="project" value="InterPro"/>
</dbReference>
<protein>
    <recommendedName>
        <fullName evidence="3 15">Guanylate cyclase</fullName>
        <ecNumber evidence="3 15">4.6.1.2</ecNumber>
    </recommendedName>
</protein>
<reference evidence="20 21" key="1">
    <citation type="journal article" date="2014" name="Curr. Biol.">
        <title>The genome of the clonal raider ant Cerapachys biroi.</title>
        <authorList>
            <person name="Oxley P.R."/>
            <person name="Ji L."/>
            <person name="Fetter-Pruneda I."/>
            <person name="McKenzie S.K."/>
            <person name="Li C."/>
            <person name="Hu H."/>
            <person name="Zhang G."/>
            <person name="Kronauer D.J."/>
        </authorList>
    </citation>
    <scope>NUCLEOTIDE SEQUENCE [LARGE SCALE GENOMIC DNA]</scope>
</reference>
<comment type="similarity">
    <text evidence="14">Belongs to the adenylyl cyclase class-4/guanylyl cyclase family.</text>
</comment>
<dbReference type="PANTHER" id="PTHR11920:SF335">
    <property type="entry name" value="GUANYLATE CYCLASE"/>
    <property type="match status" value="1"/>
</dbReference>
<dbReference type="PANTHER" id="PTHR11920">
    <property type="entry name" value="GUANYLYL CYCLASE"/>
    <property type="match status" value="1"/>
</dbReference>
<keyword evidence="16" id="KW-0175">Coiled coil</keyword>
<keyword evidence="7" id="KW-1133">Transmembrane helix</keyword>
<evidence type="ECO:0000256" key="16">
    <source>
        <dbReference type="SAM" id="Coils"/>
    </source>
</evidence>
<dbReference type="EMBL" id="KK107167">
    <property type="protein sequence ID" value="EZA56308.1"/>
    <property type="molecule type" value="Genomic_DNA"/>
</dbReference>
<evidence type="ECO:0000256" key="3">
    <source>
        <dbReference type="ARBA" id="ARBA00012202"/>
    </source>
</evidence>
<dbReference type="GO" id="GO:0007168">
    <property type="term" value="P:receptor guanylyl cyclase signaling pathway"/>
    <property type="evidence" value="ECO:0007669"/>
    <property type="project" value="TreeGrafter"/>
</dbReference>
<dbReference type="GO" id="GO:0001653">
    <property type="term" value="F:peptide receptor activity"/>
    <property type="evidence" value="ECO:0007669"/>
    <property type="project" value="TreeGrafter"/>
</dbReference>
<dbReference type="Gene3D" id="3.40.50.2300">
    <property type="match status" value="2"/>
</dbReference>
<dbReference type="Gene3D" id="1.10.510.10">
    <property type="entry name" value="Transferase(Phosphotransferase) domain 1"/>
    <property type="match status" value="1"/>
</dbReference>
<dbReference type="InterPro" id="IPR011645">
    <property type="entry name" value="HNOB_dom_associated"/>
</dbReference>
<comment type="catalytic activity">
    <reaction evidence="1 15">
        <text>GTP = 3',5'-cyclic GMP + diphosphate</text>
        <dbReference type="Rhea" id="RHEA:13665"/>
        <dbReference type="ChEBI" id="CHEBI:33019"/>
        <dbReference type="ChEBI" id="CHEBI:37565"/>
        <dbReference type="ChEBI" id="CHEBI:57746"/>
        <dbReference type="EC" id="4.6.1.2"/>
    </reaction>
</comment>
<dbReference type="PROSITE" id="PS00452">
    <property type="entry name" value="GUANYLATE_CYCLASE_1"/>
    <property type="match status" value="1"/>
</dbReference>
<keyword evidence="11" id="KW-0325">Glycoprotein</keyword>
<feature type="coiled-coil region" evidence="16">
    <location>
        <begin position="858"/>
        <end position="889"/>
    </location>
</feature>
<evidence type="ECO:0000256" key="2">
    <source>
        <dbReference type="ARBA" id="ARBA00004251"/>
    </source>
</evidence>
<dbReference type="Pfam" id="PF00211">
    <property type="entry name" value="Guanylate_cyc"/>
    <property type="match status" value="1"/>
</dbReference>
<dbReference type="InterPro" id="IPR001828">
    <property type="entry name" value="ANF_lig-bd_rcpt"/>
</dbReference>
<dbReference type="PROSITE" id="PS50125">
    <property type="entry name" value="GUANYLATE_CYCLASE_2"/>
    <property type="match status" value="1"/>
</dbReference>
<dbReference type="EC" id="4.6.1.2" evidence="3 15"/>
<dbReference type="InterPro" id="IPR000719">
    <property type="entry name" value="Prot_kinase_dom"/>
</dbReference>
<feature type="compositionally biased region" description="Basic and acidic residues" evidence="17">
    <location>
        <begin position="1107"/>
        <end position="1119"/>
    </location>
</feature>
<evidence type="ECO:0000259" key="18">
    <source>
        <dbReference type="PROSITE" id="PS50011"/>
    </source>
</evidence>
<dbReference type="InterPro" id="IPR028082">
    <property type="entry name" value="Peripla_BP_I"/>
</dbReference>
<dbReference type="SMART" id="SM00220">
    <property type="entry name" value="S_TKc"/>
    <property type="match status" value="1"/>
</dbReference>
<keyword evidence="9" id="KW-0472">Membrane</keyword>
<feature type="domain" description="Guanylate cyclase" evidence="19">
    <location>
        <begin position="921"/>
        <end position="1051"/>
    </location>
</feature>
<evidence type="ECO:0000313" key="21">
    <source>
        <dbReference type="Proteomes" id="UP000053097"/>
    </source>
</evidence>
<dbReference type="Pfam" id="PF07701">
    <property type="entry name" value="HNOBA"/>
    <property type="match status" value="1"/>
</dbReference>
<evidence type="ECO:0000256" key="12">
    <source>
        <dbReference type="ARBA" id="ARBA00023239"/>
    </source>
</evidence>
<dbReference type="GO" id="GO:0005525">
    <property type="term" value="F:GTP binding"/>
    <property type="evidence" value="ECO:0007669"/>
    <property type="project" value="UniProtKB-KW"/>
</dbReference>
<dbReference type="InterPro" id="IPR018297">
    <property type="entry name" value="A/G_cyclase_CS"/>
</dbReference>
<keyword evidence="8" id="KW-0342">GTP-binding</keyword>
<proteinExistence type="inferred from homology"/>
<evidence type="ECO:0000256" key="1">
    <source>
        <dbReference type="ARBA" id="ARBA00001436"/>
    </source>
</evidence>
<dbReference type="InterPro" id="IPR001245">
    <property type="entry name" value="Ser-Thr/Tyr_kinase_cat_dom"/>
</dbReference>
<dbReference type="GO" id="GO:0004383">
    <property type="term" value="F:guanylate cyclase activity"/>
    <property type="evidence" value="ECO:0007669"/>
    <property type="project" value="UniProtKB-EC"/>
</dbReference>
<keyword evidence="6" id="KW-0547">Nucleotide-binding</keyword>
<dbReference type="SUPFAM" id="SSF55073">
    <property type="entry name" value="Nucleotide cyclase"/>
    <property type="match status" value="1"/>
</dbReference>
<dbReference type="OMA" id="FRYSMIY"/>
<keyword evidence="10" id="KW-0675">Receptor</keyword>
<name>A0A026WK12_OOCBI</name>
<dbReference type="Proteomes" id="UP000053097">
    <property type="component" value="Unassembled WGS sequence"/>
</dbReference>
<feature type="region of interest" description="Disordered" evidence="17">
    <location>
        <begin position="545"/>
        <end position="565"/>
    </location>
</feature>
<dbReference type="Pfam" id="PF07714">
    <property type="entry name" value="PK_Tyr_Ser-Thr"/>
    <property type="match status" value="1"/>
</dbReference>
<evidence type="ECO:0000256" key="10">
    <source>
        <dbReference type="ARBA" id="ARBA00023170"/>
    </source>
</evidence>
<evidence type="ECO:0000256" key="7">
    <source>
        <dbReference type="ARBA" id="ARBA00022989"/>
    </source>
</evidence>
<dbReference type="SUPFAM" id="SSF56112">
    <property type="entry name" value="Protein kinase-like (PK-like)"/>
    <property type="match status" value="1"/>
</dbReference>
<dbReference type="GO" id="GO:0005524">
    <property type="term" value="F:ATP binding"/>
    <property type="evidence" value="ECO:0007669"/>
    <property type="project" value="InterPro"/>
</dbReference>
<dbReference type="FunFam" id="1.10.510.10:FF:000420">
    <property type="entry name" value="Guanylate cyclase"/>
    <property type="match status" value="1"/>
</dbReference>
<dbReference type="FunFam" id="3.40.50.2300:FF:000265">
    <property type="entry name" value="Guanylate cyclase"/>
    <property type="match status" value="1"/>
</dbReference>
<dbReference type="GO" id="GO:0004016">
    <property type="term" value="F:adenylate cyclase activity"/>
    <property type="evidence" value="ECO:0007669"/>
    <property type="project" value="TreeGrafter"/>
</dbReference>
<evidence type="ECO:0000256" key="8">
    <source>
        <dbReference type="ARBA" id="ARBA00023134"/>
    </source>
</evidence>
<dbReference type="GO" id="GO:0005886">
    <property type="term" value="C:plasma membrane"/>
    <property type="evidence" value="ECO:0007669"/>
    <property type="project" value="UniProtKB-SubCell"/>
</dbReference>
<evidence type="ECO:0000256" key="15">
    <source>
        <dbReference type="RuleBase" id="RU003431"/>
    </source>
</evidence>
<dbReference type="Gene3D" id="3.30.70.1230">
    <property type="entry name" value="Nucleotide cyclase"/>
    <property type="match status" value="1"/>
</dbReference>
<keyword evidence="4" id="KW-0812">Transmembrane</keyword>
<dbReference type="STRING" id="2015173.A0A026WK12"/>
<evidence type="ECO:0000256" key="17">
    <source>
        <dbReference type="SAM" id="MobiDB-lite"/>
    </source>
</evidence>
<evidence type="ECO:0000256" key="6">
    <source>
        <dbReference type="ARBA" id="ARBA00022741"/>
    </source>
</evidence>
<evidence type="ECO:0000256" key="11">
    <source>
        <dbReference type="ARBA" id="ARBA00023180"/>
    </source>
</evidence>
<dbReference type="InterPro" id="IPR011009">
    <property type="entry name" value="Kinase-like_dom_sf"/>
</dbReference>
<dbReference type="Pfam" id="PF01094">
    <property type="entry name" value="ANF_receptor"/>
    <property type="match status" value="1"/>
</dbReference>
<dbReference type="SUPFAM" id="SSF53822">
    <property type="entry name" value="Periplasmic binding protein-like I"/>
    <property type="match status" value="1"/>
</dbReference>
<evidence type="ECO:0000259" key="19">
    <source>
        <dbReference type="PROSITE" id="PS50125"/>
    </source>
</evidence>
<evidence type="ECO:0000256" key="5">
    <source>
        <dbReference type="ARBA" id="ARBA00022729"/>
    </source>
</evidence>
<gene>
    <name evidence="20" type="ORF">X777_02927</name>
</gene>
<dbReference type="InterPro" id="IPR029787">
    <property type="entry name" value="Nucleotide_cyclase"/>
</dbReference>
<dbReference type="FunFam" id="3.30.70.1230:FF:000004">
    <property type="entry name" value="Guanylate cyclase"/>
    <property type="match status" value="1"/>
</dbReference>
<evidence type="ECO:0000313" key="20">
    <source>
        <dbReference type="EMBL" id="EZA56308.1"/>
    </source>
</evidence>